<name>A1HU71_9FIRM</name>
<dbReference type="AlphaFoldDB" id="A1HU71"/>
<evidence type="ECO:0000256" key="3">
    <source>
        <dbReference type="ARBA" id="ARBA00023014"/>
    </source>
</evidence>
<dbReference type="PROSITE" id="PS51379">
    <property type="entry name" value="4FE4S_FER_2"/>
    <property type="match status" value="2"/>
</dbReference>
<dbReference type="PANTHER" id="PTHR42720:SF1">
    <property type="entry name" value="GLYCEROL 3-PHOSPHATE OXIDASE"/>
    <property type="match status" value="1"/>
</dbReference>
<dbReference type="InterPro" id="IPR052745">
    <property type="entry name" value="G3P_Oxidase/Oxidoreductase"/>
</dbReference>
<dbReference type="Gene3D" id="1.10.10.1100">
    <property type="entry name" value="BFD-like [2Fe-2S]-binding domain"/>
    <property type="match status" value="1"/>
</dbReference>
<keyword evidence="1" id="KW-0479">Metal-binding</keyword>
<reference evidence="5 6" key="1">
    <citation type="submission" date="2007-01" db="EMBL/GenBank/DDBJ databases">
        <title>Annotation of the draft genome assembly of Thermosinus carboxydivorans Nor1.</title>
        <authorList>
            <consortium name="US DOE Joint Genome Institute (JGI-ORNL)"/>
            <person name="Larimer F."/>
            <person name="Land M."/>
            <person name="Hauser L."/>
        </authorList>
    </citation>
    <scope>NUCLEOTIDE SEQUENCE [LARGE SCALE GENOMIC DNA]</scope>
    <source>
        <strain evidence="5 6">Nor1</strain>
    </source>
</reference>
<dbReference type="eggNOG" id="COG1143">
    <property type="taxonomic scope" value="Bacteria"/>
</dbReference>
<sequence length="254" mass="27442">MDGVKYTGMLSADELKRVLPDPERLARGPVAVIECVQEIPCNPCEKACPFGAITVGEDITAVPVLDQEKCQGCGVCVSRCPGLAIFVVNAARGLDEALITMPYEYLPLPAEGEEVRGLDRSGAPVCRGRVVKVDRSPRHDGTTVITLAVPKAYVHDVRNLRRMETDEVLVCRCNEVTEQEVRQAVREGARTVAAVKLRTRTGMGLCQGRTCRRLVSRIIAEETGQPVADILPATTRPPVRTLPLGALTGGEADD</sequence>
<dbReference type="EMBL" id="AAWL01000034">
    <property type="protein sequence ID" value="EAX46414.1"/>
    <property type="molecule type" value="Genomic_DNA"/>
</dbReference>
<accession>A1HU71</accession>
<dbReference type="InterPro" id="IPR041854">
    <property type="entry name" value="BFD-like_2Fe2S-bd_dom_sf"/>
</dbReference>
<proteinExistence type="predicted"/>
<dbReference type="PANTHER" id="PTHR42720">
    <property type="entry name" value="GLYCEROL-3-PHOSPHATE DEHYDROGENASE"/>
    <property type="match status" value="1"/>
</dbReference>
<reference evidence="5 6" key="2">
    <citation type="submission" date="2007-01" db="EMBL/GenBank/DDBJ databases">
        <title>Sequencing of the draft genome and assembly of Thermosinus carboxydivorans Nor1.</title>
        <authorList>
            <consortium name="US DOE Joint Genome Institute (JGI-PGF)"/>
            <person name="Copeland A."/>
            <person name="Lucas S."/>
            <person name="Lapidus A."/>
            <person name="Barry K."/>
            <person name="Glavina del Rio T."/>
            <person name="Dalin E."/>
            <person name="Tice H."/>
            <person name="Bruce D."/>
            <person name="Pitluck S."/>
            <person name="Richardson P."/>
        </authorList>
    </citation>
    <scope>NUCLEOTIDE SEQUENCE [LARGE SCALE GENOMIC DNA]</scope>
    <source>
        <strain evidence="5 6">Nor1</strain>
    </source>
</reference>
<feature type="domain" description="4Fe-4S ferredoxin-type" evidence="4">
    <location>
        <begin position="61"/>
        <end position="90"/>
    </location>
</feature>
<dbReference type="Pfam" id="PF12838">
    <property type="entry name" value="Fer4_7"/>
    <property type="match status" value="1"/>
</dbReference>
<feature type="domain" description="4Fe-4S ferredoxin-type" evidence="4">
    <location>
        <begin position="28"/>
        <end position="58"/>
    </location>
</feature>
<evidence type="ECO:0000259" key="4">
    <source>
        <dbReference type="PROSITE" id="PS51379"/>
    </source>
</evidence>
<protein>
    <submittedName>
        <fullName evidence="5">BFD domain protein (2Fe-2S)-binding domain protein</fullName>
    </submittedName>
</protein>
<evidence type="ECO:0000256" key="2">
    <source>
        <dbReference type="ARBA" id="ARBA00023004"/>
    </source>
</evidence>
<dbReference type="SUPFAM" id="SSF54862">
    <property type="entry name" value="4Fe-4S ferredoxins"/>
    <property type="match status" value="1"/>
</dbReference>
<organism evidence="5 6">
    <name type="scientific">Thermosinus carboxydivorans Nor1</name>
    <dbReference type="NCBI Taxonomy" id="401526"/>
    <lineage>
        <taxon>Bacteria</taxon>
        <taxon>Bacillati</taxon>
        <taxon>Bacillota</taxon>
        <taxon>Negativicutes</taxon>
        <taxon>Selenomonadales</taxon>
        <taxon>Sporomusaceae</taxon>
        <taxon>Thermosinus</taxon>
    </lineage>
</organism>
<dbReference type="Pfam" id="PF04324">
    <property type="entry name" value="Fer2_BFD"/>
    <property type="match status" value="1"/>
</dbReference>
<dbReference type="RefSeq" id="WP_007290575.1">
    <property type="nucleotide sequence ID" value="NZ_AAWL01000034.1"/>
</dbReference>
<dbReference type="InterPro" id="IPR007419">
    <property type="entry name" value="BFD-like_2Fe2S-bd_dom"/>
</dbReference>
<dbReference type="OrthoDB" id="1683619at2"/>
<evidence type="ECO:0000256" key="1">
    <source>
        <dbReference type="ARBA" id="ARBA00022723"/>
    </source>
</evidence>
<dbReference type="InterPro" id="IPR017900">
    <property type="entry name" value="4Fe4S_Fe_S_CS"/>
</dbReference>
<gene>
    <name evidence="5" type="ORF">TcarDRAFT_0161</name>
</gene>
<evidence type="ECO:0000313" key="6">
    <source>
        <dbReference type="Proteomes" id="UP000005139"/>
    </source>
</evidence>
<dbReference type="InterPro" id="IPR017896">
    <property type="entry name" value="4Fe4S_Fe-S-bd"/>
</dbReference>
<dbReference type="GO" id="GO:0046872">
    <property type="term" value="F:metal ion binding"/>
    <property type="evidence" value="ECO:0007669"/>
    <property type="project" value="UniProtKB-KW"/>
</dbReference>
<dbReference type="CDD" id="cd19946">
    <property type="entry name" value="GlpA-like_Fer2_BFD-like"/>
    <property type="match status" value="1"/>
</dbReference>
<comment type="caution">
    <text evidence="5">The sequence shown here is derived from an EMBL/GenBank/DDBJ whole genome shotgun (WGS) entry which is preliminary data.</text>
</comment>
<dbReference type="InterPro" id="IPR013283">
    <property type="entry name" value="RLI1"/>
</dbReference>
<evidence type="ECO:0000313" key="5">
    <source>
        <dbReference type="EMBL" id="EAX46414.1"/>
    </source>
</evidence>
<dbReference type="PRINTS" id="PR01868">
    <property type="entry name" value="ABCEFAMILY"/>
</dbReference>
<keyword evidence="3" id="KW-0411">Iron-sulfur</keyword>
<keyword evidence="6" id="KW-1185">Reference proteome</keyword>
<dbReference type="PROSITE" id="PS00198">
    <property type="entry name" value="4FE4S_FER_1"/>
    <property type="match status" value="1"/>
</dbReference>
<dbReference type="Proteomes" id="UP000005139">
    <property type="component" value="Unassembled WGS sequence"/>
</dbReference>
<dbReference type="Gene3D" id="3.30.70.20">
    <property type="match status" value="1"/>
</dbReference>
<dbReference type="GO" id="GO:0051536">
    <property type="term" value="F:iron-sulfur cluster binding"/>
    <property type="evidence" value="ECO:0007669"/>
    <property type="project" value="UniProtKB-KW"/>
</dbReference>
<keyword evidence="2" id="KW-0408">Iron</keyword>